<evidence type="ECO:0000313" key="6">
    <source>
        <dbReference type="EMBL" id="MCW8084122.1"/>
    </source>
</evidence>
<dbReference type="SMART" id="SM00849">
    <property type="entry name" value="Lactamase_B"/>
    <property type="match status" value="1"/>
</dbReference>
<name>A0ABT3NPQ8_9PROT</name>
<dbReference type="Gene3D" id="3.60.15.10">
    <property type="entry name" value="Ribonuclease Z/Hydroxyacylglutathione hydrolase-like"/>
    <property type="match status" value="1"/>
</dbReference>
<comment type="similarity">
    <text evidence="1">Belongs to the metallo-beta-lactamase superfamily.</text>
</comment>
<proteinExistence type="inferred from homology"/>
<gene>
    <name evidence="6" type="ORF">OF850_00640</name>
</gene>
<dbReference type="RefSeq" id="WP_301587733.1">
    <property type="nucleotide sequence ID" value="NZ_JAPFQI010000001.1"/>
</dbReference>
<evidence type="ECO:0000256" key="3">
    <source>
        <dbReference type="ARBA" id="ARBA00022801"/>
    </source>
</evidence>
<evidence type="ECO:0000256" key="1">
    <source>
        <dbReference type="ARBA" id="ARBA00007749"/>
    </source>
</evidence>
<reference evidence="6 7" key="1">
    <citation type="submission" date="2022-10" db="EMBL/GenBank/DDBJ databases">
        <title>Roseococcus glaciei nov., sp. nov., isolated from glacier.</title>
        <authorList>
            <person name="Liu Q."/>
            <person name="Xin Y.-H."/>
        </authorList>
    </citation>
    <scope>NUCLEOTIDE SEQUENCE [LARGE SCALE GENOMIC DNA]</scope>
    <source>
        <strain evidence="6 7">MDT2-1-1</strain>
    </source>
</reference>
<dbReference type="InterPro" id="IPR051013">
    <property type="entry name" value="MBL_superfamily_lactonases"/>
</dbReference>
<dbReference type="CDD" id="cd16277">
    <property type="entry name" value="metallo-hydrolase-like_MBL-fold"/>
    <property type="match status" value="1"/>
</dbReference>
<accession>A0ABT3NPQ8</accession>
<evidence type="ECO:0000259" key="5">
    <source>
        <dbReference type="SMART" id="SM00849"/>
    </source>
</evidence>
<dbReference type="EMBL" id="JAPFQI010000001">
    <property type="protein sequence ID" value="MCW8084122.1"/>
    <property type="molecule type" value="Genomic_DNA"/>
</dbReference>
<dbReference type="Pfam" id="PF00753">
    <property type="entry name" value="Lactamase_B"/>
    <property type="match status" value="1"/>
</dbReference>
<dbReference type="InterPro" id="IPR036866">
    <property type="entry name" value="RibonucZ/Hydroxyglut_hydro"/>
</dbReference>
<keyword evidence="3" id="KW-0378">Hydrolase</keyword>
<dbReference type="PANTHER" id="PTHR42978">
    <property type="entry name" value="QUORUM-QUENCHING LACTONASE YTNP-RELATED-RELATED"/>
    <property type="match status" value="1"/>
</dbReference>
<organism evidence="6 7">
    <name type="scientific">Sabulicella glaciei</name>
    <dbReference type="NCBI Taxonomy" id="2984948"/>
    <lineage>
        <taxon>Bacteria</taxon>
        <taxon>Pseudomonadati</taxon>
        <taxon>Pseudomonadota</taxon>
        <taxon>Alphaproteobacteria</taxon>
        <taxon>Acetobacterales</taxon>
        <taxon>Acetobacteraceae</taxon>
        <taxon>Sabulicella</taxon>
    </lineage>
</organism>
<feature type="domain" description="Metallo-beta-lactamase" evidence="5">
    <location>
        <begin position="58"/>
        <end position="270"/>
    </location>
</feature>
<evidence type="ECO:0000256" key="2">
    <source>
        <dbReference type="ARBA" id="ARBA00022723"/>
    </source>
</evidence>
<sequence length="293" mass="33105">MKELRVGDVSITSVIERDGPWRRPEDFFLGYDSAKQAQNVAGLQPEVFDRESGKMVITYQTFIVRTARHVILVDTCTGEDKGYGPPMDFPKQRWLDELAVAGLKPEDVDYVFCTHLHIDHSGWNTKLENGRWVPFFPRAKYVFHKGEYEAWEKLDQEGVDRPGGAGGVWRMNCKPIVEAGQALLVEEGFEIEPGISLMLTAGHSPCHCCLRIESGGKRAMITGDMFHHQLQCSDPELSTIFCWDAEAARKTRREVFSEVADTDTVLLPIHFPSPTAGRLKRATSGYAWEWAQD</sequence>
<dbReference type="PANTHER" id="PTHR42978:SF6">
    <property type="entry name" value="QUORUM-QUENCHING LACTONASE YTNP-RELATED"/>
    <property type="match status" value="1"/>
</dbReference>
<dbReference type="SUPFAM" id="SSF56281">
    <property type="entry name" value="Metallo-hydrolase/oxidoreductase"/>
    <property type="match status" value="1"/>
</dbReference>
<dbReference type="InterPro" id="IPR001279">
    <property type="entry name" value="Metallo-B-lactamas"/>
</dbReference>
<evidence type="ECO:0000256" key="4">
    <source>
        <dbReference type="ARBA" id="ARBA00022833"/>
    </source>
</evidence>
<comment type="caution">
    <text evidence="6">The sequence shown here is derived from an EMBL/GenBank/DDBJ whole genome shotgun (WGS) entry which is preliminary data.</text>
</comment>
<keyword evidence="7" id="KW-1185">Reference proteome</keyword>
<dbReference type="Proteomes" id="UP001526430">
    <property type="component" value="Unassembled WGS sequence"/>
</dbReference>
<protein>
    <submittedName>
        <fullName evidence="6">MBL fold metallo-hydrolase</fullName>
    </submittedName>
</protein>
<evidence type="ECO:0000313" key="7">
    <source>
        <dbReference type="Proteomes" id="UP001526430"/>
    </source>
</evidence>
<keyword evidence="4" id="KW-0862">Zinc</keyword>
<keyword evidence="2" id="KW-0479">Metal-binding</keyword>